<dbReference type="Gene3D" id="3.10.350.10">
    <property type="entry name" value="LysM domain"/>
    <property type="match status" value="1"/>
</dbReference>
<comment type="caution">
    <text evidence="4">The sequence shown here is derived from an EMBL/GenBank/DDBJ whole genome shotgun (WGS) entry which is preliminary data.</text>
</comment>
<dbReference type="InParanoid" id="A0A371R887"/>
<dbReference type="PROSITE" id="PS51782">
    <property type="entry name" value="LYSM"/>
    <property type="match status" value="1"/>
</dbReference>
<dbReference type="InterPro" id="IPR013783">
    <property type="entry name" value="Ig-like_fold"/>
</dbReference>
<dbReference type="InterPro" id="IPR018392">
    <property type="entry name" value="LysM"/>
</dbReference>
<evidence type="ECO:0000256" key="2">
    <source>
        <dbReference type="SAM" id="Phobius"/>
    </source>
</evidence>
<dbReference type="PANTHER" id="PTHR34700">
    <property type="entry name" value="POTASSIUM BINDING PROTEIN KBP"/>
    <property type="match status" value="1"/>
</dbReference>
<sequence>MRDTVIAFIVIVIMVIAALVYWQSKKEPDVPDEGPVVTDGSGTPESEEAAPEAVALPRFDIIRVTREGYATIAGEAEPGASVELLANGEVIETVTAERDGNFVIIVEDALAQGAVEFKLRMTTPDGMVVTGAETIIVYVPERDGDLPVVLRTTPGGATEILQRATDPDPALGPLTIDTIDYDAAGNAIFSGRAEPDSVVQIFANNNPVGETTSDGAGRWTLSTTIPPGRYTLLIVQLGEDGAPKYAIEVPFEQARPENIVLKDGAVIVQPGNSLWVIARKVYGEGEQYTIIYGANADQIRDPDLIYPGQVFQLPEDEDEEEEDTSEEAQMGKRG</sequence>
<evidence type="ECO:0000256" key="1">
    <source>
        <dbReference type="SAM" id="MobiDB-lite"/>
    </source>
</evidence>
<organism evidence="4 5">
    <name type="scientific">Parvularcula marina</name>
    <dbReference type="NCBI Taxonomy" id="2292771"/>
    <lineage>
        <taxon>Bacteria</taxon>
        <taxon>Pseudomonadati</taxon>
        <taxon>Pseudomonadota</taxon>
        <taxon>Alphaproteobacteria</taxon>
        <taxon>Parvularculales</taxon>
        <taxon>Parvularculaceae</taxon>
        <taxon>Parvularcula</taxon>
    </lineage>
</organism>
<gene>
    <name evidence="4" type="ORF">DX908_15380</name>
</gene>
<evidence type="ECO:0000259" key="3">
    <source>
        <dbReference type="PROSITE" id="PS51782"/>
    </source>
</evidence>
<dbReference type="Pfam" id="PF01476">
    <property type="entry name" value="LysM"/>
    <property type="match status" value="1"/>
</dbReference>
<feature type="compositionally biased region" description="Acidic residues" evidence="1">
    <location>
        <begin position="314"/>
        <end position="326"/>
    </location>
</feature>
<dbReference type="RefSeq" id="WP_116393371.1">
    <property type="nucleotide sequence ID" value="NZ_QUQO01000002.1"/>
</dbReference>
<feature type="transmembrane region" description="Helical" evidence="2">
    <location>
        <begin position="5"/>
        <end position="22"/>
    </location>
</feature>
<dbReference type="PANTHER" id="PTHR34700:SF4">
    <property type="entry name" value="PHAGE-LIKE ELEMENT PBSX PROTEIN XKDP"/>
    <property type="match status" value="1"/>
</dbReference>
<keyword evidence="5" id="KW-1185">Reference proteome</keyword>
<feature type="domain" description="LysM" evidence="3">
    <location>
        <begin position="264"/>
        <end position="313"/>
    </location>
</feature>
<keyword evidence="2" id="KW-0812">Transmembrane</keyword>
<evidence type="ECO:0000313" key="4">
    <source>
        <dbReference type="EMBL" id="RFB01655.1"/>
    </source>
</evidence>
<dbReference type="OrthoDB" id="370541at2"/>
<proteinExistence type="predicted"/>
<keyword evidence="2" id="KW-0472">Membrane</keyword>
<protein>
    <submittedName>
        <fullName evidence="4">LysM peptidoglycan-binding domain-containing protein</fullName>
    </submittedName>
</protein>
<dbReference type="Proteomes" id="UP000264589">
    <property type="component" value="Unassembled WGS sequence"/>
</dbReference>
<dbReference type="EMBL" id="QUQO01000002">
    <property type="protein sequence ID" value="RFB01655.1"/>
    <property type="molecule type" value="Genomic_DNA"/>
</dbReference>
<reference evidence="4 5" key="1">
    <citation type="submission" date="2018-08" db="EMBL/GenBank/DDBJ databases">
        <title>Parvularcula sp. SM1705, isolated from surface water of the South Sea China.</title>
        <authorList>
            <person name="Sun L."/>
        </authorList>
    </citation>
    <scope>NUCLEOTIDE SEQUENCE [LARGE SCALE GENOMIC DNA]</scope>
    <source>
        <strain evidence="4 5">SM1705</strain>
    </source>
</reference>
<keyword evidence="2" id="KW-1133">Transmembrane helix</keyword>
<name>A0A371R887_9PROT</name>
<feature type="region of interest" description="Disordered" evidence="1">
    <location>
        <begin position="312"/>
        <end position="334"/>
    </location>
</feature>
<dbReference type="Gene3D" id="2.60.40.10">
    <property type="entry name" value="Immunoglobulins"/>
    <property type="match status" value="2"/>
</dbReference>
<dbReference type="CDD" id="cd00118">
    <property type="entry name" value="LysM"/>
    <property type="match status" value="1"/>
</dbReference>
<dbReference type="InterPro" id="IPR036779">
    <property type="entry name" value="LysM_dom_sf"/>
</dbReference>
<evidence type="ECO:0000313" key="5">
    <source>
        <dbReference type="Proteomes" id="UP000264589"/>
    </source>
</evidence>
<dbReference type="AlphaFoldDB" id="A0A371R887"/>
<dbReference type="InterPro" id="IPR052196">
    <property type="entry name" value="Bact_Kbp"/>
</dbReference>
<accession>A0A371R887</accession>
<feature type="region of interest" description="Disordered" evidence="1">
    <location>
        <begin position="27"/>
        <end position="50"/>
    </location>
</feature>